<keyword evidence="24" id="KW-1185">Reference proteome</keyword>
<dbReference type="InterPro" id="IPR027417">
    <property type="entry name" value="P-loop_NTPase"/>
</dbReference>
<feature type="compositionally biased region" description="Polar residues" evidence="18">
    <location>
        <begin position="161"/>
        <end position="182"/>
    </location>
</feature>
<feature type="domain" description="NACHT" evidence="21">
    <location>
        <begin position="323"/>
        <end position="627"/>
    </location>
</feature>
<dbReference type="GO" id="GO:0045087">
    <property type="term" value="P:innate immune response"/>
    <property type="evidence" value="ECO:0007669"/>
    <property type="project" value="UniProtKB-KW"/>
</dbReference>
<dbReference type="InterPro" id="IPR001611">
    <property type="entry name" value="Leu-rich_rpt"/>
</dbReference>
<sequence>MARQVERRLAWYLSMMRTEELQEFQLRLRLPEKQPCGPSRAAPAPPEGEGHVEVASRLVAQYGEQQAWDLALHTWEQMGLSRLCAEARVEEALMSGASFSSSIPCSPSAPSAPSPSRPTSTEVLRCLQGPEGGNPRPQLDTATHMWRRGKADPSWPLFQAHPSSPDQESPLQESPSAPTSTAVLGHWESPPLLNPEPGGQEAPEAAAWPRDELSGDRQAGEALQSRGHRAGGGRGRLSPGPPPQSTPVTPHHAPSRPSPAQRWQDDDLHPEFTQLLLLHRAHPRGHESLAKGSWHHGTVEKQGHLIEVKDLFGPVPGAQEEPHTVVLLGDAGVGKSTMARWVQRAWEEGLLFTDRFRHVVYVNCRELYRSEATSLSDLIAQGRASPGVPVGHILSQPEHLLLILDDLGEPKWVLEEWRSMGQRQPVRALLDGLLGRRLLPRASLLVTARTTALRKLTSSLQQPRWVEVLGFSESTRKEYFHAYFQNESQAVRAFSLVESNQALLSMCLVPLAAWMACTCLKRQMERGREPELAPRTATALCLHYLSQALPAQPLGAALSPLCSLAAQGIWRGKSLFGWGDLRKHGLDPATISTLVKAGVLRKHPCAPSYGFRHLCLQELFAAVCCVLGGPGEQSRRPDGVAGTESLLEAYGNPDLFGAPTTRFLFGLLSKQGERDLASVFTARLREARRRELLRWAEAQVRSQPPTLQPGSLQLLRCVYEVQDEGFLTQAMAHFRGARLCAQTGLELLASAFCVKFCCQVERLQLNEGGRRGQARASRTQVTRVPSLRLSWAPVTDAGWRVLFSTLRATGNLKELDLSGNCLSPSAVQSLCEALKAPSCRLETVRLAGCGLSAEGCKDLASGLSTSRTLTELELSFNSILDAGAEHLCGGLARPGCGLRRLLLVGCGLTSGCCRALASTLGAGPLLTELDLQQNELGDDGVRLLCAGLRHPACALSLLAVDRQHQEQRSTPQTPLPPPHPGTVLAPQPWGWALRGAGGGQTGDPRLTTVLPVPEGSPHQKAQVGPLCLPSPALLDDLHAAPLGTEDDFWGPLGPVATTVVDKERSLYRVHLPAAGSYQWPNTGLRFVVRGPATIDIEFCAWNQHLPRTAPQHSWVVAGPLFDIKAEPGAVAAVSLPHFVDLQGDRVDRSLFQVAHFKEEGMLLEKPAQVEPAHVVLENPSFSPIGVLLRALQAALGLMPVTCSVLLYHHPCPDEVAFHLYLIPSDGSIRKELELCYRSPGEPQLFSEFYVSHLGSGIRLQMRDKKNGTVVWEALLKPGDLRPAAPLRAASPPGARASLHFLDWHREQLVARVTSVDTVLDRLHGQLLSEEQYEQVRAAATRPDQMRTLLSFSRSWDWACKDQVYRALKEAHPHLIMELWEKWGGGRHRERRSPPPTSSA</sequence>
<feature type="region of interest" description="Disordered" evidence="18">
    <location>
        <begin position="152"/>
        <end position="265"/>
    </location>
</feature>
<evidence type="ECO:0000256" key="6">
    <source>
        <dbReference type="ARBA" id="ARBA00022590"/>
    </source>
</evidence>
<evidence type="ECO:0000256" key="4">
    <source>
        <dbReference type="ARBA" id="ARBA00022490"/>
    </source>
</evidence>
<dbReference type="InterPro" id="IPR033516">
    <property type="entry name" value="CARD8/ASC/NALP1_CARD"/>
</dbReference>
<dbReference type="SUPFAM" id="SSF52540">
    <property type="entry name" value="P-loop containing nucleoside triphosphate hydrolases"/>
    <property type="match status" value="1"/>
</dbReference>
<dbReference type="FunFam" id="1.10.533.10:FF:000013">
    <property type="entry name" value="Apoptosis-associated speck-like protein containing a CARD"/>
    <property type="match status" value="1"/>
</dbReference>
<organism evidence="23 24">
    <name type="scientific">Suricata suricatta</name>
    <name type="common">Meerkat</name>
    <dbReference type="NCBI Taxonomy" id="37032"/>
    <lineage>
        <taxon>Eukaryota</taxon>
        <taxon>Metazoa</taxon>
        <taxon>Chordata</taxon>
        <taxon>Craniata</taxon>
        <taxon>Vertebrata</taxon>
        <taxon>Euteleostomi</taxon>
        <taxon>Mammalia</taxon>
        <taxon>Eutheria</taxon>
        <taxon>Laurasiatheria</taxon>
        <taxon>Carnivora</taxon>
        <taxon>Feliformia</taxon>
        <taxon>Herpestidae</taxon>
        <taxon>Suricata</taxon>
    </lineage>
</organism>
<dbReference type="InterPro" id="IPR004020">
    <property type="entry name" value="DAPIN"/>
</dbReference>
<evidence type="ECO:0000259" key="19">
    <source>
        <dbReference type="PROSITE" id="PS50209"/>
    </source>
</evidence>
<comment type="subcellular location">
    <subcellularLocation>
        <location evidence="1">Inflammasome</location>
    </subcellularLocation>
    <subcellularLocation>
        <location evidence="2">Nucleus</location>
    </subcellularLocation>
</comment>
<dbReference type="Pfam" id="PF17779">
    <property type="entry name" value="WHD_NOD2"/>
    <property type="match status" value="1"/>
</dbReference>
<dbReference type="Proteomes" id="UP000472268">
    <property type="component" value="Chromosome 17"/>
</dbReference>
<evidence type="ECO:0000256" key="7">
    <source>
        <dbReference type="ARBA" id="ARBA00022614"/>
    </source>
</evidence>
<dbReference type="Gene3D" id="1.10.533.10">
    <property type="entry name" value="Death Domain, Fas"/>
    <property type="match status" value="2"/>
</dbReference>
<dbReference type="InterPro" id="IPR032675">
    <property type="entry name" value="LRR_dom_sf"/>
</dbReference>
<keyword evidence="6" id="KW-1210">Necrosis</keyword>
<dbReference type="GO" id="GO:0012501">
    <property type="term" value="P:programmed cell death"/>
    <property type="evidence" value="ECO:0007669"/>
    <property type="project" value="UniProtKB-KW"/>
</dbReference>
<dbReference type="Pfam" id="PF00619">
    <property type="entry name" value="CARD"/>
    <property type="match status" value="1"/>
</dbReference>
<protein>
    <submittedName>
        <fullName evidence="23">NLR family pyrin domain containing 1</fullName>
    </submittedName>
</protein>
<comment type="similarity">
    <text evidence="3">Belongs to the NLRP family.</text>
</comment>
<dbReference type="GO" id="GO:0005524">
    <property type="term" value="F:ATP binding"/>
    <property type="evidence" value="ECO:0007669"/>
    <property type="project" value="UniProtKB-KW"/>
</dbReference>
<evidence type="ECO:0000259" key="21">
    <source>
        <dbReference type="PROSITE" id="PS50837"/>
    </source>
</evidence>
<evidence type="ECO:0000256" key="13">
    <source>
        <dbReference type="ARBA" id="ARBA00022843"/>
    </source>
</evidence>
<dbReference type="GO" id="GO:0006508">
    <property type="term" value="P:proteolysis"/>
    <property type="evidence" value="ECO:0007669"/>
    <property type="project" value="UniProtKB-KW"/>
</dbReference>
<dbReference type="CDD" id="cd08320">
    <property type="entry name" value="Pyrin_NALPs"/>
    <property type="match status" value="1"/>
</dbReference>
<feature type="region of interest" description="Disordered" evidence="18">
    <location>
        <begin position="99"/>
        <end position="140"/>
    </location>
</feature>
<dbReference type="GO" id="GO:0042981">
    <property type="term" value="P:regulation of apoptotic process"/>
    <property type="evidence" value="ECO:0007669"/>
    <property type="project" value="InterPro"/>
</dbReference>
<dbReference type="GO" id="GO:0006954">
    <property type="term" value="P:inflammatory response"/>
    <property type="evidence" value="ECO:0007669"/>
    <property type="project" value="UniProtKB-KW"/>
</dbReference>
<dbReference type="CDD" id="cd08330">
    <property type="entry name" value="CARD_ASC_NALP1"/>
    <property type="match status" value="1"/>
</dbReference>
<dbReference type="PANTHER" id="PTHR46985">
    <property type="entry name" value="NACHT, LRR AND PYD DOMAINS-CONTAINING PROTEIN 1"/>
    <property type="match status" value="1"/>
</dbReference>
<dbReference type="InterPro" id="IPR041075">
    <property type="entry name" value="NOD1/2_WH"/>
</dbReference>
<dbReference type="InterPro" id="IPR025307">
    <property type="entry name" value="FIIND_dom"/>
</dbReference>
<feature type="domain" description="CARD" evidence="19">
    <location>
        <begin position="1293"/>
        <end position="1382"/>
    </location>
</feature>
<dbReference type="GO" id="GO:0005634">
    <property type="term" value="C:nucleus"/>
    <property type="evidence" value="ECO:0007669"/>
    <property type="project" value="UniProtKB-SubCell"/>
</dbReference>
<evidence type="ECO:0000256" key="12">
    <source>
        <dbReference type="ARBA" id="ARBA00022840"/>
    </source>
</evidence>
<dbReference type="SMART" id="SM00368">
    <property type="entry name" value="LRR_RI"/>
    <property type="match status" value="5"/>
</dbReference>
<dbReference type="Pfam" id="PF05729">
    <property type="entry name" value="NACHT"/>
    <property type="match status" value="1"/>
</dbReference>
<accession>A0A673VC87</accession>
<keyword evidence="11" id="KW-0378">Hydrolase</keyword>
<feature type="domain" description="FIIND" evidence="22">
    <location>
        <begin position="1048"/>
        <end position="1289"/>
    </location>
</feature>
<dbReference type="InterPro" id="IPR001315">
    <property type="entry name" value="CARD"/>
</dbReference>
<evidence type="ECO:0000259" key="22">
    <source>
        <dbReference type="PROSITE" id="PS51830"/>
    </source>
</evidence>
<evidence type="ECO:0000256" key="3">
    <source>
        <dbReference type="ARBA" id="ARBA00008665"/>
    </source>
</evidence>
<dbReference type="SMART" id="SM01289">
    <property type="entry name" value="PYRIN"/>
    <property type="match status" value="1"/>
</dbReference>
<feature type="compositionally biased region" description="Low complexity" evidence="18">
    <location>
        <begin position="195"/>
        <end position="208"/>
    </location>
</feature>
<reference evidence="23" key="2">
    <citation type="submission" date="2025-08" db="UniProtKB">
        <authorList>
            <consortium name="Ensembl"/>
        </authorList>
    </citation>
    <scope>IDENTIFICATION</scope>
</reference>
<dbReference type="Gene3D" id="3.80.10.10">
    <property type="entry name" value="Ribonuclease Inhibitor"/>
    <property type="match status" value="1"/>
</dbReference>
<dbReference type="GO" id="GO:0061702">
    <property type="term" value="C:canonical inflammasome complex"/>
    <property type="evidence" value="ECO:0007669"/>
    <property type="project" value="UniProtKB-SubCell"/>
</dbReference>
<evidence type="ECO:0000256" key="10">
    <source>
        <dbReference type="ARBA" id="ARBA00022741"/>
    </source>
</evidence>
<dbReference type="GO" id="GO:0008233">
    <property type="term" value="F:peptidase activity"/>
    <property type="evidence" value="ECO:0007669"/>
    <property type="project" value="UniProtKB-KW"/>
</dbReference>
<keyword evidence="16" id="KW-1271">Inflammasome</keyword>
<dbReference type="Pfam" id="PF13553">
    <property type="entry name" value="FIIND"/>
    <property type="match status" value="1"/>
</dbReference>
<keyword evidence="5" id="KW-0399">Innate immunity</keyword>
<dbReference type="OMA" id="SWMVCTC"/>
<evidence type="ECO:0000256" key="17">
    <source>
        <dbReference type="ARBA" id="ARBA00023242"/>
    </source>
</evidence>
<dbReference type="SUPFAM" id="SSF52047">
    <property type="entry name" value="RNI-like"/>
    <property type="match status" value="1"/>
</dbReference>
<feature type="region of interest" description="Disordered" evidence="18">
    <location>
        <begin position="964"/>
        <end position="983"/>
    </location>
</feature>
<name>A0A673VC87_SURSU</name>
<dbReference type="SUPFAM" id="SSF47986">
    <property type="entry name" value="DEATH domain"/>
    <property type="match status" value="2"/>
</dbReference>
<keyword evidence="7" id="KW-0433">Leucine-rich repeat</keyword>
<dbReference type="InterPro" id="IPR051249">
    <property type="entry name" value="NLRP_Inflammasome"/>
</dbReference>
<evidence type="ECO:0000313" key="24">
    <source>
        <dbReference type="Proteomes" id="UP000472268"/>
    </source>
</evidence>
<evidence type="ECO:0000256" key="14">
    <source>
        <dbReference type="ARBA" id="ARBA00022859"/>
    </source>
</evidence>
<evidence type="ECO:0000256" key="16">
    <source>
        <dbReference type="ARBA" id="ARBA00023233"/>
    </source>
</evidence>
<dbReference type="PANTHER" id="PTHR46985:SF3">
    <property type="entry name" value="NACHT, LRR AND PYD DOMAINS-CONTAINING PROTEIN 1"/>
    <property type="match status" value="1"/>
</dbReference>
<gene>
    <name evidence="23" type="primary">NLRP1</name>
</gene>
<dbReference type="PROSITE" id="PS50824">
    <property type="entry name" value="DAPIN"/>
    <property type="match status" value="1"/>
</dbReference>
<dbReference type="Gene3D" id="3.40.50.300">
    <property type="entry name" value="P-loop containing nucleotide triphosphate hydrolases"/>
    <property type="match status" value="1"/>
</dbReference>
<dbReference type="InterPro" id="IPR041267">
    <property type="entry name" value="NLRP_HD2"/>
</dbReference>
<dbReference type="PROSITE" id="PS50837">
    <property type="entry name" value="NACHT"/>
    <property type="match status" value="1"/>
</dbReference>
<evidence type="ECO:0000256" key="11">
    <source>
        <dbReference type="ARBA" id="ARBA00022801"/>
    </source>
</evidence>
<dbReference type="PROSITE" id="PS50209">
    <property type="entry name" value="CARD"/>
    <property type="match status" value="1"/>
</dbReference>
<dbReference type="InterPro" id="IPR007111">
    <property type="entry name" value="NACHT_NTPase"/>
</dbReference>
<keyword evidence="8" id="KW-0645">Protease</keyword>
<feature type="domain" description="Pyrin" evidence="20">
    <location>
        <begin position="1"/>
        <end position="93"/>
    </location>
</feature>
<feature type="compositionally biased region" description="Basic and acidic residues" evidence="18">
    <location>
        <begin position="209"/>
        <end position="219"/>
    </location>
</feature>
<dbReference type="Ensembl" id="ENSSSUT00005035714.1">
    <property type="protein sequence ID" value="ENSSSUP00005031307.1"/>
    <property type="gene ID" value="ENSSSUG00005019919.1"/>
</dbReference>
<keyword evidence="9" id="KW-0677">Repeat</keyword>
<dbReference type="Pfam" id="PF17776">
    <property type="entry name" value="NLRC4_HD2"/>
    <property type="match status" value="1"/>
</dbReference>
<evidence type="ECO:0000259" key="20">
    <source>
        <dbReference type="PROSITE" id="PS50824"/>
    </source>
</evidence>
<dbReference type="PROSITE" id="PS51830">
    <property type="entry name" value="FIIND"/>
    <property type="match status" value="1"/>
</dbReference>
<keyword evidence="4" id="KW-0963">Cytoplasm</keyword>
<keyword evidence="12" id="KW-0067">ATP-binding</keyword>
<keyword evidence="13" id="KW-0832">Ubl conjugation</keyword>
<evidence type="ECO:0000256" key="5">
    <source>
        <dbReference type="ARBA" id="ARBA00022588"/>
    </source>
</evidence>
<evidence type="ECO:0000256" key="2">
    <source>
        <dbReference type="ARBA" id="ARBA00004123"/>
    </source>
</evidence>
<reference evidence="23" key="3">
    <citation type="submission" date="2025-09" db="UniProtKB">
        <authorList>
            <consortium name="Ensembl"/>
        </authorList>
    </citation>
    <scope>IDENTIFICATION</scope>
</reference>
<keyword evidence="14" id="KW-0391">Immunity</keyword>
<keyword evidence="10" id="KW-0547">Nucleotide-binding</keyword>
<proteinExistence type="inferred from homology"/>
<evidence type="ECO:0000256" key="9">
    <source>
        <dbReference type="ARBA" id="ARBA00022737"/>
    </source>
</evidence>
<evidence type="ECO:0000256" key="1">
    <source>
        <dbReference type="ARBA" id="ARBA00004110"/>
    </source>
</evidence>
<dbReference type="Pfam" id="PF13516">
    <property type="entry name" value="LRR_6"/>
    <property type="match status" value="3"/>
</dbReference>
<evidence type="ECO:0000256" key="15">
    <source>
        <dbReference type="ARBA" id="ARBA00023198"/>
    </source>
</evidence>
<keyword evidence="17" id="KW-0539">Nucleus</keyword>
<reference evidence="23 24" key="1">
    <citation type="submission" date="2019-05" db="EMBL/GenBank/DDBJ databases">
        <title>A Chromosome-scale Meerkat (S. suricatta) Genome Assembly.</title>
        <authorList>
            <person name="Dudchenko O."/>
            <person name="Lieberman Aiden E."/>
            <person name="Tung J."/>
            <person name="Barreiro L.B."/>
            <person name="Clutton-Brock T.H."/>
        </authorList>
    </citation>
    <scope>NUCLEOTIDE SEQUENCE [LARGE SCALE GENOMIC DNA]</scope>
</reference>
<keyword evidence="15" id="KW-0395">Inflammatory response</keyword>
<feature type="compositionally biased region" description="Low complexity" evidence="18">
    <location>
        <begin position="99"/>
        <end position="109"/>
    </location>
</feature>
<dbReference type="FunFam" id="3.40.50.300:FF:000897">
    <property type="entry name" value="NLR family pyrin domain containing 1"/>
    <property type="match status" value="1"/>
</dbReference>
<evidence type="ECO:0000256" key="18">
    <source>
        <dbReference type="SAM" id="MobiDB-lite"/>
    </source>
</evidence>
<evidence type="ECO:0000313" key="23">
    <source>
        <dbReference type="Ensembl" id="ENSSSUP00005031307.1"/>
    </source>
</evidence>
<dbReference type="InterPro" id="IPR011029">
    <property type="entry name" value="DEATH-like_dom_sf"/>
</dbReference>
<dbReference type="Pfam" id="PF02758">
    <property type="entry name" value="PYRIN"/>
    <property type="match status" value="1"/>
</dbReference>
<evidence type="ECO:0000256" key="8">
    <source>
        <dbReference type="ARBA" id="ARBA00022670"/>
    </source>
</evidence>